<keyword evidence="2" id="KW-1185">Reference proteome</keyword>
<gene>
    <name evidence="1" type="ORF">EA472_14635</name>
</gene>
<comment type="caution">
    <text evidence="1">The sequence shown here is derived from an EMBL/GenBank/DDBJ whole genome shotgun (WGS) entry which is preliminary data.</text>
</comment>
<protein>
    <submittedName>
        <fullName evidence="1">Uncharacterized protein</fullName>
    </submittedName>
</protein>
<evidence type="ECO:0000313" key="2">
    <source>
        <dbReference type="Proteomes" id="UP000281431"/>
    </source>
</evidence>
<organism evidence="1 2">
    <name type="scientific">Natrarchaeobius chitinivorans</name>
    <dbReference type="NCBI Taxonomy" id="1679083"/>
    <lineage>
        <taxon>Archaea</taxon>
        <taxon>Methanobacteriati</taxon>
        <taxon>Methanobacteriota</taxon>
        <taxon>Stenosarchaea group</taxon>
        <taxon>Halobacteria</taxon>
        <taxon>Halobacteriales</taxon>
        <taxon>Natrialbaceae</taxon>
        <taxon>Natrarchaeobius</taxon>
    </lineage>
</organism>
<evidence type="ECO:0000313" key="1">
    <source>
        <dbReference type="EMBL" id="RQG99456.1"/>
    </source>
</evidence>
<dbReference type="Proteomes" id="UP000281431">
    <property type="component" value="Unassembled WGS sequence"/>
</dbReference>
<sequence length="82" mass="8898">MGTMQSTTTEQSSTERRLRAILPIACVILFFLPAIGHYTGGIFAMRIAGVELALFLGWISLIIIPAACVAYVYTFEANGEKA</sequence>
<proteinExistence type="predicted"/>
<accession>A0A3N6MWU1</accession>
<name>A0A3N6MWU1_NATCH</name>
<dbReference type="EMBL" id="REFZ01000009">
    <property type="protein sequence ID" value="RQG99456.1"/>
    <property type="molecule type" value="Genomic_DNA"/>
</dbReference>
<reference evidence="1 2" key="1">
    <citation type="submission" date="2018-10" db="EMBL/GenBank/DDBJ databases">
        <title>Natrarchaeobius chitinivorans gen. nov., sp. nov., and Natrarchaeobius haloalkaliphilus sp. nov., alkaliphilic, chitin-utilizing haloarchaea from hypersaline alkaline lakes.</title>
        <authorList>
            <person name="Sorokin D.Y."/>
            <person name="Elcheninov A.G."/>
            <person name="Kostrikina N.A."/>
            <person name="Bale N.J."/>
            <person name="Sinninghe Damste J.S."/>
            <person name="Khijniak T.V."/>
            <person name="Kublanov I.V."/>
            <person name="Toshchakov S.V."/>
        </authorList>
    </citation>
    <scope>NUCLEOTIDE SEQUENCE [LARGE SCALE GENOMIC DNA]</scope>
    <source>
        <strain evidence="1 2">AArcht7</strain>
    </source>
</reference>
<dbReference type="AlphaFoldDB" id="A0A3N6MWU1"/>